<dbReference type="PANTHER" id="PTHR39596">
    <property type="match status" value="1"/>
</dbReference>
<dbReference type="EMBL" id="KI912110">
    <property type="protein sequence ID" value="ETS85964.1"/>
    <property type="molecule type" value="Genomic_DNA"/>
</dbReference>
<sequence>MDHIIADFELPPNAVPPVPDLTEDGAQFPDDWDTFQSYPRDNGWRLDENTYNLKLLGTERRTVDRPKFLQSWLFFGLIFTIVQQEGKPILQYKQLVEVKANSRRVTTKHLPAALEKWRKWEQERCDLGYLSEIRLRMVRVEAVLDAARRTIRANYGYSLGSHAQQPRTVDDEQSTLRDKVALSLMILGETLSLFKAQIMKATQSELKGWHSEDGRGWGPPAYILNRMGRDKWCKRTIHLWQSQLRANATLMLASYLAYNSLDRFKGPHHNGCDETDCKVMPTDKDGLYQSAHAYGCDTFCGMQGPDLTFIRGHLDNDEIPLLQFNQPPNHDGNGSQISLSVSKIPENKTRPFKYATISHVWSDGYGNETENKLPCCQLRYVRNILNKLDPEDGWETPFWMDTLVIPVGPGQEDRTRRKRAIKQIFQVFKESTYTIVLDAGLAQLNPGEPDRPAVAAMRILGSSWMRRLWTLQEAFLSQKIYFAFDYDDQLSHLKDLKELSQDLASGGHAQATTALLDMVNDHLQHLIMSHEQETRDTYLFPEAGLSGSKMPQEKAALLVASSWKAARWRTTSNSFHETLALATLLNLDYEGTKIAEQGLRQRNVTEQRWLWSQMREKDPLVEIRDRDRLVEIFWTQFNDRWHKSIPPGIIFLPGDRVERIGFGWAPRTWMTAQPVDHPDPLALMTSTATMNGKDGLQVRYPGFILHPQERSHILATDKHRKRFWFPTGPSFLDWYVVETIEDDTPQQFIQKIQESDARLGIIVSRVKPGDSPAEIGLLVQIREERTNQASTTGPLDVVPEEQEPSQRSDAPTTIHQKEREASDLYCEIVRRVKVSRETRAEFRTRNRARFLTADDREAIPSHRVLRAQDMPTRGSMVPQVMTDSADTKGKICLAEELGPEQVWNVDGFFPDRDNPRSPNGATDRFQPPDNARPLLLRLFGGSGQPKQKQPDNSDPPRPLPRISSARDQLTNSPQPGSHRDFETRKARTFPKFLKLG</sequence>
<dbReference type="AlphaFoldDB" id="W3XIX4"/>
<evidence type="ECO:0000313" key="3">
    <source>
        <dbReference type="Proteomes" id="UP000030651"/>
    </source>
</evidence>
<accession>W3XIX4</accession>
<dbReference type="eggNOG" id="ENOG502S16F">
    <property type="taxonomic scope" value="Eukaryota"/>
</dbReference>
<dbReference type="GeneID" id="19269002"/>
<proteinExistence type="predicted"/>
<dbReference type="HOGENOM" id="CLU_009388_3_0_1"/>
<dbReference type="RefSeq" id="XP_007830761.1">
    <property type="nucleotide sequence ID" value="XM_007832570.1"/>
</dbReference>
<keyword evidence="3" id="KW-1185">Reference proteome</keyword>
<evidence type="ECO:0000256" key="1">
    <source>
        <dbReference type="SAM" id="MobiDB-lite"/>
    </source>
</evidence>
<gene>
    <name evidence="2" type="ORF">PFICI_03989</name>
</gene>
<dbReference type="KEGG" id="pfy:PFICI_03989"/>
<name>W3XIX4_PESFW</name>
<feature type="compositionally biased region" description="Polar residues" evidence="1">
    <location>
        <begin position="965"/>
        <end position="975"/>
    </location>
</feature>
<organism evidence="2 3">
    <name type="scientific">Pestalotiopsis fici (strain W106-1 / CGMCC3.15140)</name>
    <dbReference type="NCBI Taxonomy" id="1229662"/>
    <lineage>
        <taxon>Eukaryota</taxon>
        <taxon>Fungi</taxon>
        <taxon>Dikarya</taxon>
        <taxon>Ascomycota</taxon>
        <taxon>Pezizomycotina</taxon>
        <taxon>Sordariomycetes</taxon>
        <taxon>Xylariomycetidae</taxon>
        <taxon>Amphisphaeriales</taxon>
        <taxon>Sporocadaceae</taxon>
        <taxon>Pestalotiopsis</taxon>
    </lineage>
</organism>
<feature type="compositionally biased region" description="Polar residues" evidence="1">
    <location>
        <begin position="805"/>
        <end position="814"/>
    </location>
</feature>
<evidence type="ECO:0000313" key="2">
    <source>
        <dbReference type="EMBL" id="ETS85964.1"/>
    </source>
</evidence>
<dbReference type="PANTHER" id="PTHR39596:SF2">
    <property type="entry name" value="HET DOMAIN PROTEIN (AFU_ORTHOLOGUE AFUA_1G17550)-RELATED"/>
    <property type="match status" value="1"/>
</dbReference>
<dbReference type="InParanoid" id="W3XIX4"/>
<reference evidence="3" key="1">
    <citation type="journal article" date="2015" name="BMC Genomics">
        <title>Genomic and transcriptomic analysis of the endophytic fungus Pestalotiopsis fici reveals its lifestyle and high potential for synthesis of natural products.</title>
        <authorList>
            <person name="Wang X."/>
            <person name="Zhang X."/>
            <person name="Liu L."/>
            <person name="Xiang M."/>
            <person name="Wang W."/>
            <person name="Sun X."/>
            <person name="Che Y."/>
            <person name="Guo L."/>
            <person name="Liu G."/>
            <person name="Guo L."/>
            <person name="Wang C."/>
            <person name="Yin W.B."/>
            <person name="Stadler M."/>
            <person name="Zhang X."/>
            <person name="Liu X."/>
        </authorList>
    </citation>
    <scope>NUCLEOTIDE SEQUENCE [LARGE SCALE GENOMIC DNA]</scope>
    <source>
        <strain evidence="3">W106-1 / CGMCC3.15140</strain>
    </source>
</reference>
<dbReference type="OrthoDB" id="2426273at2759"/>
<feature type="region of interest" description="Disordered" evidence="1">
    <location>
        <begin position="905"/>
        <end position="996"/>
    </location>
</feature>
<protein>
    <recommendedName>
        <fullName evidence="4">Heterokaryon incompatibility domain-containing protein</fullName>
    </recommendedName>
</protein>
<evidence type="ECO:0008006" key="4">
    <source>
        <dbReference type="Google" id="ProtNLM"/>
    </source>
</evidence>
<dbReference type="Proteomes" id="UP000030651">
    <property type="component" value="Unassembled WGS sequence"/>
</dbReference>
<dbReference type="OMA" id="CMATIID"/>
<feature type="region of interest" description="Disordered" evidence="1">
    <location>
        <begin position="785"/>
        <end position="818"/>
    </location>
</feature>